<dbReference type="RefSeq" id="WP_379903927.1">
    <property type="nucleotide sequence ID" value="NZ_JBHRTR010000034.1"/>
</dbReference>
<name>A0ABV7L4H6_9PROT</name>
<accession>A0ABV7L4H6</accession>
<dbReference type="Proteomes" id="UP001595528">
    <property type="component" value="Unassembled WGS sequence"/>
</dbReference>
<sequence>MPKDPLRRLRPEGLIIAAGILAGAALGLLIDPSRLAGLDNALEAYLLAPLIAAVNAGISCF</sequence>
<organism evidence="2 3">
    <name type="scientific">Marinibaculum pumilum</name>
    <dbReference type="NCBI Taxonomy" id="1766165"/>
    <lineage>
        <taxon>Bacteria</taxon>
        <taxon>Pseudomonadati</taxon>
        <taxon>Pseudomonadota</taxon>
        <taxon>Alphaproteobacteria</taxon>
        <taxon>Rhodospirillales</taxon>
        <taxon>Rhodospirillaceae</taxon>
        <taxon>Marinibaculum</taxon>
    </lineage>
</organism>
<feature type="transmembrane region" description="Helical" evidence="1">
    <location>
        <begin position="12"/>
        <end position="30"/>
    </location>
</feature>
<evidence type="ECO:0000256" key="1">
    <source>
        <dbReference type="SAM" id="Phobius"/>
    </source>
</evidence>
<evidence type="ECO:0000313" key="3">
    <source>
        <dbReference type="Proteomes" id="UP001595528"/>
    </source>
</evidence>
<keyword evidence="1" id="KW-1133">Transmembrane helix</keyword>
<evidence type="ECO:0000313" key="2">
    <source>
        <dbReference type="EMBL" id="MFC3229585.1"/>
    </source>
</evidence>
<gene>
    <name evidence="2" type="ORF">ACFOGJ_20220</name>
</gene>
<keyword evidence="1" id="KW-0472">Membrane</keyword>
<dbReference type="EMBL" id="JBHRTR010000034">
    <property type="protein sequence ID" value="MFC3229585.1"/>
    <property type="molecule type" value="Genomic_DNA"/>
</dbReference>
<keyword evidence="3" id="KW-1185">Reference proteome</keyword>
<keyword evidence="1" id="KW-0812">Transmembrane</keyword>
<protein>
    <submittedName>
        <fullName evidence="2">Uncharacterized protein</fullName>
    </submittedName>
</protein>
<comment type="caution">
    <text evidence="2">The sequence shown here is derived from an EMBL/GenBank/DDBJ whole genome shotgun (WGS) entry which is preliminary data.</text>
</comment>
<proteinExistence type="predicted"/>
<reference evidence="3" key="1">
    <citation type="journal article" date="2019" name="Int. J. Syst. Evol. Microbiol.">
        <title>The Global Catalogue of Microorganisms (GCM) 10K type strain sequencing project: providing services to taxonomists for standard genome sequencing and annotation.</title>
        <authorList>
            <consortium name="The Broad Institute Genomics Platform"/>
            <consortium name="The Broad Institute Genome Sequencing Center for Infectious Disease"/>
            <person name="Wu L."/>
            <person name="Ma J."/>
        </authorList>
    </citation>
    <scope>NUCLEOTIDE SEQUENCE [LARGE SCALE GENOMIC DNA]</scope>
    <source>
        <strain evidence="3">KCTC 42964</strain>
    </source>
</reference>